<dbReference type="AlphaFoldDB" id="A0A9C6WUK7"/>
<proteinExistence type="predicted"/>
<dbReference type="RefSeq" id="XP_052115788.1">
    <property type="nucleotide sequence ID" value="XM_052259828.1"/>
</dbReference>
<dbReference type="KEGG" id="adu:127746476"/>
<reference evidence="2" key="2">
    <citation type="submission" date="2025-08" db="UniProtKB">
        <authorList>
            <consortium name="RefSeq"/>
        </authorList>
    </citation>
    <scope>IDENTIFICATION</scope>
    <source>
        <tissue evidence="2">Whole plant</tissue>
    </source>
</reference>
<dbReference type="Proteomes" id="UP000515211">
    <property type="component" value="Chromosome 4"/>
</dbReference>
<evidence type="ECO:0000313" key="2">
    <source>
        <dbReference type="RefSeq" id="XP_052115788.1"/>
    </source>
</evidence>
<accession>A0A9C6WUK7</accession>
<keyword evidence="1" id="KW-1185">Reference proteome</keyword>
<dbReference type="GeneID" id="127746476"/>
<protein>
    <submittedName>
        <fullName evidence="2">Uncharacterized protein LOC127746476</fullName>
    </submittedName>
</protein>
<organism evidence="1 2">
    <name type="scientific">Arachis duranensis</name>
    <name type="common">Wild peanut</name>
    <dbReference type="NCBI Taxonomy" id="130453"/>
    <lineage>
        <taxon>Eukaryota</taxon>
        <taxon>Viridiplantae</taxon>
        <taxon>Streptophyta</taxon>
        <taxon>Embryophyta</taxon>
        <taxon>Tracheophyta</taxon>
        <taxon>Spermatophyta</taxon>
        <taxon>Magnoliopsida</taxon>
        <taxon>eudicotyledons</taxon>
        <taxon>Gunneridae</taxon>
        <taxon>Pentapetalae</taxon>
        <taxon>rosids</taxon>
        <taxon>fabids</taxon>
        <taxon>Fabales</taxon>
        <taxon>Fabaceae</taxon>
        <taxon>Papilionoideae</taxon>
        <taxon>50 kb inversion clade</taxon>
        <taxon>dalbergioids sensu lato</taxon>
        <taxon>Dalbergieae</taxon>
        <taxon>Pterocarpus clade</taxon>
        <taxon>Arachis</taxon>
    </lineage>
</organism>
<sequence>MFLVVAAEGKRGRARRRTEREKGEELCSVVDVAPQPRRRAVRSHCRRLEPRRRLCSSPSRVHRTPSLEPERRCNHRLSSLYLLGGVRVRKGRRWRWIPPLLLLLLSVFPSL</sequence>
<gene>
    <name evidence="2" type="primary">LOC127746476</name>
</gene>
<reference evidence="1" key="1">
    <citation type="journal article" date="2016" name="Nat. Genet.">
        <title>The genome sequences of Arachis duranensis and Arachis ipaensis, the diploid ancestors of cultivated peanut.</title>
        <authorList>
            <person name="Bertioli D.J."/>
            <person name="Cannon S.B."/>
            <person name="Froenicke L."/>
            <person name="Huang G."/>
            <person name="Farmer A.D."/>
            <person name="Cannon E.K."/>
            <person name="Liu X."/>
            <person name="Gao D."/>
            <person name="Clevenger J."/>
            <person name="Dash S."/>
            <person name="Ren L."/>
            <person name="Moretzsohn M.C."/>
            <person name="Shirasawa K."/>
            <person name="Huang W."/>
            <person name="Vidigal B."/>
            <person name="Abernathy B."/>
            <person name="Chu Y."/>
            <person name="Niederhuth C.E."/>
            <person name="Umale P."/>
            <person name="Araujo A.C."/>
            <person name="Kozik A."/>
            <person name="Kim K.D."/>
            <person name="Burow M.D."/>
            <person name="Varshney R.K."/>
            <person name="Wang X."/>
            <person name="Zhang X."/>
            <person name="Barkley N."/>
            <person name="Guimaraes P.M."/>
            <person name="Isobe S."/>
            <person name="Guo B."/>
            <person name="Liao B."/>
            <person name="Stalker H.T."/>
            <person name="Schmitz R.J."/>
            <person name="Scheffler B.E."/>
            <person name="Leal-Bertioli S.C."/>
            <person name="Xun X."/>
            <person name="Jackson S.A."/>
            <person name="Michelmore R."/>
            <person name="Ozias-Akins P."/>
        </authorList>
    </citation>
    <scope>NUCLEOTIDE SEQUENCE [LARGE SCALE GENOMIC DNA]</scope>
    <source>
        <strain evidence="1">cv. V14167</strain>
    </source>
</reference>
<name>A0A9C6WUK7_ARADU</name>
<evidence type="ECO:0000313" key="1">
    <source>
        <dbReference type="Proteomes" id="UP000515211"/>
    </source>
</evidence>